<accession>A0A917B583</accession>
<sequence>MKPYLCPNCKTNRSRFNRIKQVATSIKLDPRSGEVISECNPDQLAVYHVDYRGPEYKVQCGACGSIEDERAFLSYAENNPMA</sequence>
<dbReference type="AlphaFoldDB" id="A0A917B583"/>
<name>A0A917B583_HALAA</name>
<gene>
    <name evidence="1" type="ORF">GCM10010954_17930</name>
</gene>
<dbReference type="Proteomes" id="UP000660110">
    <property type="component" value="Unassembled WGS sequence"/>
</dbReference>
<evidence type="ECO:0008006" key="3">
    <source>
        <dbReference type="Google" id="ProtNLM"/>
    </source>
</evidence>
<evidence type="ECO:0000313" key="1">
    <source>
        <dbReference type="EMBL" id="GGF19620.1"/>
    </source>
</evidence>
<protein>
    <recommendedName>
        <fullName evidence="3">DNA alkylation repair protein</fullName>
    </recommendedName>
</protein>
<dbReference type="EMBL" id="BMEL01000002">
    <property type="protein sequence ID" value="GGF19620.1"/>
    <property type="molecule type" value="Genomic_DNA"/>
</dbReference>
<evidence type="ECO:0000313" key="2">
    <source>
        <dbReference type="Proteomes" id="UP000660110"/>
    </source>
</evidence>
<reference evidence="1" key="1">
    <citation type="journal article" date="2014" name="Int. J. Syst. Evol. Microbiol.">
        <title>Complete genome sequence of Corynebacterium casei LMG S-19264T (=DSM 44701T), isolated from a smear-ripened cheese.</title>
        <authorList>
            <consortium name="US DOE Joint Genome Institute (JGI-PGF)"/>
            <person name="Walter F."/>
            <person name="Albersmeier A."/>
            <person name="Kalinowski J."/>
            <person name="Ruckert C."/>
        </authorList>
    </citation>
    <scope>NUCLEOTIDE SEQUENCE</scope>
    <source>
        <strain evidence="1">CGMCC 1.12153</strain>
    </source>
</reference>
<comment type="caution">
    <text evidence="1">The sequence shown here is derived from an EMBL/GenBank/DDBJ whole genome shotgun (WGS) entry which is preliminary data.</text>
</comment>
<reference evidence="1" key="2">
    <citation type="submission" date="2020-09" db="EMBL/GenBank/DDBJ databases">
        <authorList>
            <person name="Sun Q."/>
            <person name="Zhou Y."/>
        </authorList>
    </citation>
    <scope>NUCLEOTIDE SEQUENCE</scope>
    <source>
        <strain evidence="1">CGMCC 1.12153</strain>
    </source>
</reference>
<organism evidence="1 2">
    <name type="scientific">Halobacillus andaensis</name>
    <dbReference type="NCBI Taxonomy" id="1176239"/>
    <lineage>
        <taxon>Bacteria</taxon>
        <taxon>Bacillati</taxon>
        <taxon>Bacillota</taxon>
        <taxon>Bacilli</taxon>
        <taxon>Bacillales</taxon>
        <taxon>Bacillaceae</taxon>
        <taxon>Halobacillus</taxon>
    </lineage>
</organism>
<keyword evidence="2" id="KW-1185">Reference proteome</keyword>
<proteinExistence type="predicted"/>